<accession>A0ABD1VMU7</accession>
<feature type="domain" description="DUF630" evidence="1">
    <location>
        <begin position="1"/>
        <end position="58"/>
    </location>
</feature>
<dbReference type="AlphaFoldDB" id="A0ABD1VMU7"/>
<evidence type="ECO:0000313" key="2">
    <source>
        <dbReference type="EMBL" id="KAL2538674.1"/>
    </source>
</evidence>
<gene>
    <name evidence="2" type="ORF">Fot_20065</name>
</gene>
<sequence>MGCSYSRIERQEMVSRCKARKYMKQFVKARQAFSVAHSMYLRSLRTTSSVLLQFATDETNLHSHQNTNQHLPSLPPLMPLPPPLPPMSTTSETTMTSSFATTTTTVNSVVFIWVGFQVPYSCRMQF</sequence>
<comment type="caution">
    <text evidence="2">The sequence shown here is derived from an EMBL/GenBank/DDBJ whole genome shotgun (WGS) entry which is preliminary data.</text>
</comment>
<dbReference type="Proteomes" id="UP001604277">
    <property type="component" value="Unassembled WGS sequence"/>
</dbReference>
<protein>
    <submittedName>
        <fullName evidence="2">Nitrate regulatory gene2 protein</fullName>
    </submittedName>
</protein>
<proteinExistence type="predicted"/>
<dbReference type="EMBL" id="JBFOLJ010000005">
    <property type="protein sequence ID" value="KAL2538674.1"/>
    <property type="molecule type" value="Genomic_DNA"/>
</dbReference>
<organism evidence="2 3">
    <name type="scientific">Forsythia ovata</name>
    <dbReference type="NCBI Taxonomy" id="205694"/>
    <lineage>
        <taxon>Eukaryota</taxon>
        <taxon>Viridiplantae</taxon>
        <taxon>Streptophyta</taxon>
        <taxon>Embryophyta</taxon>
        <taxon>Tracheophyta</taxon>
        <taxon>Spermatophyta</taxon>
        <taxon>Magnoliopsida</taxon>
        <taxon>eudicotyledons</taxon>
        <taxon>Gunneridae</taxon>
        <taxon>Pentapetalae</taxon>
        <taxon>asterids</taxon>
        <taxon>lamiids</taxon>
        <taxon>Lamiales</taxon>
        <taxon>Oleaceae</taxon>
        <taxon>Forsythieae</taxon>
        <taxon>Forsythia</taxon>
    </lineage>
</organism>
<dbReference type="Pfam" id="PF04783">
    <property type="entry name" value="DUF630"/>
    <property type="match status" value="1"/>
</dbReference>
<name>A0ABD1VMU7_9LAMI</name>
<keyword evidence="3" id="KW-1185">Reference proteome</keyword>
<dbReference type="PANTHER" id="PTHR21450">
    <property type="entry name" value="PROTEIN ALTERED PHOSPHATE STARVATION RESPONSE 1"/>
    <property type="match status" value="1"/>
</dbReference>
<dbReference type="PANTHER" id="PTHR21450:SF23">
    <property type="entry name" value="PROTEIN ALTERED PHOSPHATE STARVATION RESPONSE 1"/>
    <property type="match status" value="1"/>
</dbReference>
<reference evidence="3" key="1">
    <citation type="submission" date="2024-07" db="EMBL/GenBank/DDBJ databases">
        <title>Two chromosome-level genome assemblies of Korean endemic species Abeliophyllum distichum and Forsythia ovata (Oleaceae).</title>
        <authorList>
            <person name="Jang H."/>
        </authorList>
    </citation>
    <scope>NUCLEOTIDE SEQUENCE [LARGE SCALE GENOMIC DNA]</scope>
</reference>
<evidence type="ECO:0000313" key="3">
    <source>
        <dbReference type="Proteomes" id="UP001604277"/>
    </source>
</evidence>
<evidence type="ECO:0000259" key="1">
    <source>
        <dbReference type="Pfam" id="PF04783"/>
    </source>
</evidence>
<dbReference type="InterPro" id="IPR006868">
    <property type="entry name" value="DUF630"/>
</dbReference>